<accession>A0A5B8U1J4</accession>
<evidence type="ECO:0000313" key="2">
    <source>
        <dbReference type="Proteomes" id="UP000321805"/>
    </source>
</evidence>
<keyword evidence="2" id="KW-1185">Reference proteome</keyword>
<name>A0A5B8U1J4_9ACTN</name>
<dbReference type="GO" id="GO:0016740">
    <property type="term" value="F:transferase activity"/>
    <property type="evidence" value="ECO:0007669"/>
    <property type="project" value="UniProtKB-KW"/>
</dbReference>
<dbReference type="PANTHER" id="PTHR46656:SF3">
    <property type="entry name" value="PUTATIVE-RELATED"/>
    <property type="match status" value="1"/>
</dbReference>
<evidence type="ECO:0000313" key="1">
    <source>
        <dbReference type="EMBL" id="QEC46871.1"/>
    </source>
</evidence>
<dbReference type="Proteomes" id="UP000321805">
    <property type="component" value="Chromosome"/>
</dbReference>
<keyword evidence="1" id="KW-0808">Transferase</keyword>
<sequence length="582" mass="60610">MGGLAEAIRDEVDGLAFDGGDVAGLAAQMERLASEPGLLERLQAGIQAPRGFGAYVDELEAYYAGGRPSRVTREPATAVAWVGEQDAPTSLARINREVGDVLDREPGLALRRDATDRPAPPAPLPHAADVEVRHQWPPDLSPPASGRLALIQPWEFGSVPAAWGPALREVVDELWVPSEHVRGMYLEAGMDPGRVAVVPNGVDLATYAPEGPAADLGLAGGLRFLFVGGAIGRKGIDVLLDAWAQAFAGRGDVTLVVKDFGADGVYRGADRTALERAAADPDARVIHLTDVLDDAGVAALYRACDVLVHPYRGEGFAMPVLEAMACGVPAIVTAGGPTDEFCPPAAGWRIPSRRVTLPGRSVSGMPTHGDPWMLEPDRDALAALLREAADAPAAERARRGAAARAAALELGWDAVGAQYARRLRALATRPPRLAQRAATDLGLEGPGRRLLALPAFRGPRPDRLSELLAAWATAAPAGTDATLVLVADPARDGEPADVEGRILAAAQDAGADLEGCADIEVRFLHAVLGRDAALHAATDAFVALHGASAGHERLARAAGNAVLEPRAGAIAAFLGAAVATRP</sequence>
<dbReference type="Pfam" id="PF13692">
    <property type="entry name" value="Glyco_trans_1_4"/>
    <property type="match status" value="1"/>
</dbReference>
<organism evidence="1 2">
    <name type="scientific">Baekduia soli</name>
    <dbReference type="NCBI Taxonomy" id="496014"/>
    <lineage>
        <taxon>Bacteria</taxon>
        <taxon>Bacillati</taxon>
        <taxon>Actinomycetota</taxon>
        <taxon>Thermoleophilia</taxon>
        <taxon>Solirubrobacterales</taxon>
        <taxon>Baekduiaceae</taxon>
        <taxon>Baekduia</taxon>
    </lineage>
</organism>
<dbReference type="Gene3D" id="3.40.50.2000">
    <property type="entry name" value="Glycogen Phosphorylase B"/>
    <property type="match status" value="1"/>
</dbReference>
<dbReference type="SUPFAM" id="SSF53756">
    <property type="entry name" value="UDP-Glycosyltransferase/glycogen phosphorylase"/>
    <property type="match status" value="2"/>
</dbReference>
<reference evidence="1 2" key="1">
    <citation type="journal article" date="2018" name="J. Microbiol.">
        <title>Baekduia soli gen. nov., sp. nov., a novel bacterium isolated from the soil of Baekdu Mountain and proposal of a novel family name, Baekduiaceae fam. nov.</title>
        <authorList>
            <person name="An D.S."/>
            <person name="Siddiqi M.Z."/>
            <person name="Kim K.H."/>
            <person name="Yu H.S."/>
            <person name="Im W.T."/>
        </authorList>
    </citation>
    <scope>NUCLEOTIDE SEQUENCE [LARGE SCALE GENOMIC DNA]</scope>
    <source>
        <strain evidence="1 2">BR7-21</strain>
    </source>
</reference>
<proteinExistence type="predicted"/>
<dbReference type="OrthoDB" id="9765330at2"/>
<dbReference type="AlphaFoldDB" id="A0A5B8U1J4"/>
<protein>
    <submittedName>
        <fullName evidence="1">Glycosyltransferase</fullName>
    </submittedName>
</protein>
<dbReference type="PANTHER" id="PTHR46656">
    <property type="entry name" value="PUTATIVE-RELATED"/>
    <property type="match status" value="1"/>
</dbReference>
<gene>
    <name evidence="1" type="ORF">FSW04_04210</name>
</gene>
<dbReference type="EMBL" id="CP042430">
    <property type="protein sequence ID" value="QEC46871.1"/>
    <property type="molecule type" value="Genomic_DNA"/>
</dbReference>
<dbReference type="KEGG" id="bsol:FSW04_04210"/>